<dbReference type="InterPro" id="IPR037238">
    <property type="entry name" value="YbiA-like_sf"/>
</dbReference>
<dbReference type="SUPFAM" id="SSF143990">
    <property type="entry name" value="YbiA-like"/>
    <property type="match status" value="1"/>
</dbReference>
<accession>A0ABX9ASS4</accession>
<gene>
    <name evidence="8" type="ORF">K6K13_08730</name>
</gene>
<comment type="similarity">
    <text evidence="3">Belongs to the YbiA family.</text>
</comment>
<evidence type="ECO:0000256" key="4">
    <source>
        <dbReference type="ARBA" id="ARBA00014614"/>
    </source>
</evidence>
<evidence type="ECO:0000256" key="6">
    <source>
        <dbReference type="ARBA" id="ARBA00045377"/>
    </source>
</evidence>
<dbReference type="Proteomes" id="UP000825886">
    <property type="component" value="Chromosome"/>
</dbReference>
<evidence type="ECO:0000256" key="3">
    <source>
        <dbReference type="ARBA" id="ARBA00008508"/>
    </source>
</evidence>
<comment type="catalytic activity">
    <reaction evidence="1">
        <text>5-amino-6-(5-phospho-D-ribosylamino)uracil + H2O = 5,6-diaminouracil + D-ribose 5-phosphate</text>
        <dbReference type="Rhea" id="RHEA:55020"/>
        <dbReference type="ChEBI" id="CHEBI:15377"/>
        <dbReference type="ChEBI" id="CHEBI:46252"/>
        <dbReference type="ChEBI" id="CHEBI:58453"/>
        <dbReference type="ChEBI" id="CHEBI:78346"/>
    </reaction>
</comment>
<dbReference type="Pfam" id="PF08719">
    <property type="entry name" value="NADAR"/>
    <property type="match status" value="1"/>
</dbReference>
<name>A0ABX9ASS4_9ENTR</name>
<dbReference type="NCBIfam" id="TIGR02464">
    <property type="entry name" value="ribofla_fusion"/>
    <property type="match status" value="1"/>
</dbReference>
<comment type="catalytic activity">
    <reaction evidence="2">
        <text>2,5-diamino-6-hydroxy-4-(5-phosphoribosylamino)-pyrimidine + H2O = 2,5,6-triamino-4-hydroxypyrimidine + D-ribose 5-phosphate</text>
        <dbReference type="Rhea" id="RHEA:23436"/>
        <dbReference type="ChEBI" id="CHEBI:15377"/>
        <dbReference type="ChEBI" id="CHEBI:58614"/>
        <dbReference type="ChEBI" id="CHEBI:78346"/>
        <dbReference type="ChEBI" id="CHEBI:137796"/>
    </reaction>
</comment>
<evidence type="ECO:0000313" key="9">
    <source>
        <dbReference type="Proteomes" id="UP000825886"/>
    </source>
</evidence>
<dbReference type="EMBL" id="CP081864">
    <property type="protein sequence ID" value="QZN97396.1"/>
    <property type="molecule type" value="Genomic_DNA"/>
</dbReference>
<reference evidence="8 9" key="1">
    <citation type="submission" date="2021-08" db="EMBL/GenBank/DDBJ databases">
        <title>Culture and genomic analysis of Symbiopectobacterium purcellii sp. nov. gen. nov., isolated from the leafhopper Empoasca decipiens.</title>
        <authorList>
            <person name="Nadal-Jimenez P."/>
            <person name="Siozios S."/>
            <person name="Halliday N."/>
            <person name="Camara M."/>
            <person name="Hurst G.D.D."/>
        </authorList>
    </citation>
    <scope>NUCLEOTIDE SEQUENCE [LARGE SCALE GENOMIC DNA]</scope>
    <source>
        <strain evidence="8 9">SyEd1</strain>
    </source>
</reference>
<proteinExistence type="inferred from homology"/>
<protein>
    <recommendedName>
        <fullName evidence="4">N-glycosidase YbiA</fullName>
    </recommendedName>
    <alternativeName>
        <fullName evidence="5">Riboflavin biosynthesis intermediates N-glycosidase</fullName>
    </alternativeName>
</protein>
<dbReference type="CDD" id="cd15457">
    <property type="entry name" value="NADAR"/>
    <property type="match status" value="1"/>
</dbReference>
<keyword evidence="9" id="KW-1185">Reference proteome</keyword>
<comment type="function">
    <text evidence="6">Catalyzes the hydrolysis of the N-glycosidic bond in the first two intermediates of riboflavin biosynthesis, which are highly reactive metabolites, yielding relatively innocuous products. Thus, can divert a surplus of harmful intermediates into relatively harmless products and pre-empt the damage these intermediates would otherwise do. Helps maintain flavin levels. May act on other substrates in vivo. Has no activity against GTP, nucleoside monophosphates or ADP-ribose. Is Required for swarming motility.</text>
</comment>
<dbReference type="Gene3D" id="1.10.357.40">
    <property type="entry name" value="YbiA-like"/>
    <property type="match status" value="1"/>
</dbReference>
<evidence type="ECO:0000256" key="1">
    <source>
        <dbReference type="ARBA" id="ARBA00000022"/>
    </source>
</evidence>
<sequence length="148" mass="17225">MNDVILFYRVNDSYGIFSNFYNVGFYVNDTHWRTVEHYFQSQKFDNDSLKVKINNLISPMDAAKLGRDRTLPLRDDWDDVKDSIMRFAVMEKFKQNADARKILLSTGNARLVEHTKNDAYWADGGDGTGKNMLGIILMETRELLRQSM</sequence>
<evidence type="ECO:0000256" key="5">
    <source>
        <dbReference type="ARBA" id="ARBA00032343"/>
    </source>
</evidence>
<dbReference type="RefSeq" id="WP_222160435.1">
    <property type="nucleotide sequence ID" value="NZ_CP081864.1"/>
</dbReference>
<evidence type="ECO:0000313" key="8">
    <source>
        <dbReference type="EMBL" id="QZN97396.1"/>
    </source>
</evidence>
<dbReference type="InterPro" id="IPR012816">
    <property type="entry name" value="NADAR"/>
</dbReference>
<feature type="domain" description="NADAR" evidence="7">
    <location>
        <begin position="6"/>
        <end position="145"/>
    </location>
</feature>
<evidence type="ECO:0000259" key="7">
    <source>
        <dbReference type="Pfam" id="PF08719"/>
    </source>
</evidence>
<evidence type="ECO:0000256" key="2">
    <source>
        <dbReference type="ARBA" id="ARBA00000751"/>
    </source>
</evidence>
<organism evidence="8 9">
    <name type="scientific">Symbiopectobacterium purcellii</name>
    <dbReference type="NCBI Taxonomy" id="2871826"/>
    <lineage>
        <taxon>Bacteria</taxon>
        <taxon>Pseudomonadati</taxon>
        <taxon>Pseudomonadota</taxon>
        <taxon>Gammaproteobacteria</taxon>
        <taxon>Enterobacterales</taxon>
        <taxon>Enterobacteriaceae</taxon>
    </lineage>
</organism>